<dbReference type="InterPro" id="IPR003758">
    <property type="entry name" value="LpxK"/>
</dbReference>
<keyword evidence="4" id="KW-0441">Lipid A biosynthesis</keyword>
<dbReference type="UniPathway" id="UPA00359">
    <property type="reaction ID" value="UER00482"/>
</dbReference>
<name>A0A3B0U7H8_9ZZZZ</name>
<keyword evidence="9" id="KW-0443">Lipid metabolism</keyword>
<dbReference type="GO" id="GO:0005524">
    <property type="term" value="F:ATP binding"/>
    <property type="evidence" value="ECO:0007669"/>
    <property type="project" value="UniProtKB-KW"/>
</dbReference>
<dbReference type="AlphaFoldDB" id="A0A3B0U7H8"/>
<comment type="pathway">
    <text evidence="1">Glycolipid biosynthesis; lipid IV(A) biosynthesis; lipid IV(A) from (3R)-3-hydroxytetradecanoyl-[acyl-carrier-protein] and UDP-N-acetyl-alpha-D-glucosamine: step 6/6.</text>
</comment>
<evidence type="ECO:0000256" key="4">
    <source>
        <dbReference type="ARBA" id="ARBA00022556"/>
    </source>
</evidence>
<keyword evidence="3" id="KW-0444">Lipid biosynthesis</keyword>
<dbReference type="NCBIfam" id="TIGR00682">
    <property type="entry name" value="lpxK"/>
    <property type="match status" value="1"/>
</dbReference>
<protein>
    <recommendedName>
        <fullName evidence="2">tetraacyldisaccharide 4'-kinase</fullName>
        <ecNumber evidence="2">2.7.1.130</ecNumber>
    </recommendedName>
</protein>
<gene>
    <name evidence="10" type="ORF">MNBD_ALPHA09-1808</name>
</gene>
<reference evidence="10" key="1">
    <citation type="submission" date="2018-06" db="EMBL/GenBank/DDBJ databases">
        <authorList>
            <person name="Zhirakovskaya E."/>
        </authorList>
    </citation>
    <scope>NUCLEOTIDE SEQUENCE</scope>
</reference>
<dbReference type="GO" id="GO:0005886">
    <property type="term" value="C:plasma membrane"/>
    <property type="evidence" value="ECO:0007669"/>
    <property type="project" value="TreeGrafter"/>
</dbReference>
<dbReference type="SUPFAM" id="SSF52540">
    <property type="entry name" value="P-loop containing nucleoside triphosphate hydrolases"/>
    <property type="match status" value="1"/>
</dbReference>
<evidence type="ECO:0000256" key="7">
    <source>
        <dbReference type="ARBA" id="ARBA00022777"/>
    </source>
</evidence>
<proteinExistence type="inferred from homology"/>
<dbReference type="GO" id="GO:0009029">
    <property type="term" value="F:lipid-A 4'-kinase activity"/>
    <property type="evidence" value="ECO:0007669"/>
    <property type="project" value="UniProtKB-EC"/>
</dbReference>
<accession>A0A3B0U7H8</accession>
<keyword evidence="8" id="KW-0067">ATP-binding</keyword>
<evidence type="ECO:0000256" key="9">
    <source>
        <dbReference type="ARBA" id="ARBA00023098"/>
    </source>
</evidence>
<evidence type="ECO:0000313" key="10">
    <source>
        <dbReference type="EMBL" id="VAW16724.1"/>
    </source>
</evidence>
<keyword evidence="7 10" id="KW-0418">Kinase</keyword>
<evidence type="ECO:0000256" key="2">
    <source>
        <dbReference type="ARBA" id="ARBA00012071"/>
    </source>
</evidence>
<dbReference type="Gene3D" id="3.40.50.300">
    <property type="entry name" value="P-loop containing nucleotide triphosphate hydrolases"/>
    <property type="match status" value="1"/>
</dbReference>
<dbReference type="Pfam" id="PF02606">
    <property type="entry name" value="LpxK"/>
    <property type="match status" value="1"/>
</dbReference>
<evidence type="ECO:0000256" key="3">
    <source>
        <dbReference type="ARBA" id="ARBA00022516"/>
    </source>
</evidence>
<dbReference type="GO" id="GO:0009245">
    <property type="term" value="P:lipid A biosynthetic process"/>
    <property type="evidence" value="ECO:0007669"/>
    <property type="project" value="UniProtKB-KW"/>
</dbReference>
<evidence type="ECO:0000256" key="6">
    <source>
        <dbReference type="ARBA" id="ARBA00022741"/>
    </source>
</evidence>
<dbReference type="EC" id="2.7.1.130" evidence="2"/>
<organism evidence="10">
    <name type="scientific">hydrothermal vent metagenome</name>
    <dbReference type="NCBI Taxonomy" id="652676"/>
    <lineage>
        <taxon>unclassified sequences</taxon>
        <taxon>metagenomes</taxon>
        <taxon>ecological metagenomes</taxon>
    </lineage>
</organism>
<dbReference type="InterPro" id="IPR027417">
    <property type="entry name" value="P-loop_NTPase"/>
</dbReference>
<evidence type="ECO:0000256" key="5">
    <source>
        <dbReference type="ARBA" id="ARBA00022679"/>
    </source>
</evidence>
<keyword evidence="6" id="KW-0547">Nucleotide-binding</keyword>
<dbReference type="PANTHER" id="PTHR42724">
    <property type="entry name" value="TETRAACYLDISACCHARIDE 4'-KINASE"/>
    <property type="match status" value="1"/>
</dbReference>
<evidence type="ECO:0000256" key="8">
    <source>
        <dbReference type="ARBA" id="ARBA00022840"/>
    </source>
</evidence>
<dbReference type="GO" id="GO:0009244">
    <property type="term" value="P:lipopolysaccharide core region biosynthetic process"/>
    <property type="evidence" value="ECO:0007669"/>
    <property type="project" value="TreeGrafter"/>
</dbReference>
<dbReference type="PANTHER" id="PTHR42724:SF1">
    <property type="entry name" value="TETRAACYLDISACCHARIDE 4'-KINASE, MITOCHONDRIAL-RELATED"/>
    <property type="match status" value="1"/>
</dbReference>
<keyword evidence="5 10" id="KW-0808">Transferase</keyword>
<dbReference type="EMBL" id="UOEM01000099">
    <property type="protein sequence ID" value="VAW16724.1"/>
    <property type="molecule type" value="Genomic_DNA"/>
</dbReference>
<sequence length="337" mass="34431">MALALKPAGAIYTLGARLRDAMTRPFHASVPVVCIGNPTLGGAGKTPTAVAVARALATMGMAPHFLSRGYGGKLTGATDVDAKHHSAADVGDEPLLLARHAPTHVSRDRVAGARQAAAAGANVIVMDDGFQNPTLHKDVSFLVIDGAGGVGNGLVFPAGPLRAPLGGQIARADALVVVGPGAGGEAVAEEARSAGVPVLLASLRPDPAARILKGMPVFAFSGIGRPAKFLETLAGLGARIAGHRDFADHHGYRAADIAQIKTLANKSGAKTIVTTEKDYVRLDEGNDPGGRFRAGVMPVPVSLKFADPAKLADLLAPVLPAMPRPEARAQASPDPSR</sequence>
<evidence type="ECO:0000256" key="1">
    <source>
        <dbReference type="ARBA" id="ARBA00004870"/>
    </source>
</evidence>
<dbReference type="HAMAP" id="MF_00409">
    <property type="entry name" value="LpxK"/>
    <property type="match status" value="1"/>
</dbReference>